<dbReference type="InterPro" id="IPR019775">
    <property type="entry name" value="WD40_repeat_CS"/>
</dbReference>
<feature type="compositionally biased region" description="Polar residues" evidence="20">
    <location>
        <begin position="519"/>
        <end position="534"/>
    </location>
</feature>
<dbReference type="Gene3D" id="3.30.40.100">
    <property type="match status" value="1"/>
</dbReference>
<evidence type="ECO:0000313" key="23">
    <source>
        <dbReference type="Proteomes" id="UP001178508"/>
    </source>
</evidence>
<feature type="compositionally biased region" description="Low complexity" evidence="20">
    <location>
        <begin position="1601"/>
        <end position="1614"/>
    </location>
</feature>
<dbReference type="Gene3D" id="2.130.10.10">
    <property type="entry name" value="YVTN repeat-like/Quinoprotein amine dehydrogenase"/>
    <property type="match status" value="2"/>
</dbReference>
<dbReference type="Pfam" id="PF13589">
    <property type="entry name" value="HATPase_c_3"/>
    <property type="match status" value="1"/>
</dbReference>
<dbReference type="InterPro" id="IPR036890">
    <property type="entry name" value="HATPase_C_sf"/>
</dbReference>
<proteinExistence type="inferred from homology"/>
<dbReference type="Pfam" id="PF07496">
    <property type="entry name" value="zf-CW"/>
    <property type="match status" value="1"/>
</dbReference>
<dbReference type="InterPro" id="IPR045145">
    <property type="entry name" value="PTHR15271"/>
</dbReference>
<dbReference type="EMBL" id="OY660881">
    <property type="protein sequence ID" value="CAJ1079571.1"/>
    <property type="molecule type" value="Genomic_DNA"/>
</dbReference>
<keyword evidence="9" id="KW-0862">Zinc</keyword>
<feature type="region of interest" description="Disordered" evidence="20">
    <location>
        <begin position="595"/>
        <end position="648"/>
    </location>
</feature>
<dbReference type="InterPro" id="IPR041006">
    <property type="entry name" value="Morc_S5"/>
</dbReference>
<feature type="compositionally biased region" description="Pro residues" evidence="20">
    <location>
        <begin position="1487"/>
        <end position="1499"/>
    </location>
</feature>
<dbReference type="GO" id="GO:0006334">
    <property type="term" value="P:nucleosome assembly"/>
    <property type="evidence" value="ECO:0007669"/>
    <property type="project" value="TreeGrafter"/>
</dbReference>
<organism evidence="22 23">
    <name type="scientific">Xyrichtys novacula</name>
    <name type="common">Pearly razorfish</name>
    <name type="synonym">Hemipteronotus novacula</name>
    <dbReference type="NCBI Taxonomy" id="13765"/>
    <lineage>
        <taxon>Eukaryota</taxon>
        <taxon>Metazoa</taxon>
        <taxon>Chordata</taxon>
        <taxon>Craniata</taxon>
        <taxon>Vertebrata</taxon>
        <taxon>Euteleostomi</taxon>
        <taxon>Actinopterygii</taxon>
        <taxon>Neopterygii</taxon>
        <taxon>Teleostei</taxon>
        <taxon>Neoteleostei</taxon>
        <taxon>Acanthomorphata</taxon>
        <taxon>Eupercaria</taxon>
        <taxon>Labriformes</taxon>
        <taxon>Labridae</taxon>
        <taxon>Xyrichtys</taxon>
    </lineage>
</organism>
<feature type="compositionally biased region" description="Low complexity" evidence="20">
    <location>
        <begin position="1540"/>
        <end position="1567"/>
    </location>
</feature>
<evidence type="ECO:0000256" key="6">
    <source>
        <dbReference type="ARBA" id="ARBA00022737"/>
    </source>
</evidence>
<evidence type="ECO:0000256" key="20">
    <source>
        <dbReference type="SAM" id="MobiDB-lite"/>
    </source>
</evidence>
<keyword evidence="11" id="KW-0175">Coiled coil</keyword>
<gene>
    <name evidence="22" type="ORF">XNOV1_A020989</name>
</gene>
<feature type="compositionally biased region" description="Polar residues" evidence="20">
    <location>
        <begin position="968"/>
        <end position="982"/>
    </location>
</feature>
<dbReference type="PANTHER" id="PTHR15271:SF4">
    <property type="entry name" value="CHROMATIN ASSEMBLY FACTOR 1 SUBUNIT B"/>
    <property type="match status" value="1"/>
</dbReference>
<evidence type="ECO:0000256" key="5">
    <source>
        <dbReference type="ARBA" id="ARBA00022723"/>
    </source>
</evidence>
<keyword evidence="12" id="KW-0143">Chaperone</keyword>
<dbReference type="Gene3D" id="3.30.565.10">
    <property type="entry name" value="Histidine kinase-like ATPase, C-terminal domain"/>
    <property type="match status" value="1"/>
</dbReference>
<dbReference type="InterPro" id="IPR011124">
    <property type="entry name" value="Znf_CW"/>
</dbReference>
<dbReference type="InterPro" id="IPR015943">
    <property type="entry name" value="WD40/YVTN_repeat-like_dom_sf"/>
</dbReference>
<feature type="region of interest" description="Disordered" evidence="20">
    <location>
        <begin position="394"/>
        <end position="416"/>
    </location>
</feature>
<feature type="compositionally biased region" description="Basic and acidic residues" evidence="20">
    <location>
        <begin position="476"/>
        <end position="497"/>
    </location>
</feature>
<evidence type="ECO:0000256" key="11">
    <source>
        <dbReference type="ARBA" id="ARBA00023054"/>
    </source>
</evidence>
<dbReference type="PROSITE" id="PS50294">
    <property type="entry name" value="WD_REPEATS_REGION"/>
    <property type="match status" value="2"/>
</dbReference>
<feature type="compositionally biased region" description="Polar residues" evidence="20">
    <location>
        <begin position="595"/>
        <end position="609"/>
    </location>
</feature>
<dbReference type="GO" id="GO:0006335">
    <property type="term" value="P:DNA replication-dependent chromatin assembly"/>
    <property type="evidence" value="ECO:0007669"/>
    <property type="project" value="InterPro"/>
</dbReference>
<keyword evidence="23" id="KW-1185">Reference proteome</keyword>
<keyword evidence="14" id="KW-0539">Nucleus</keyword>
<feature type="compositionally biased region" description="Acidic residues" evidence="20">
    <location>
        <begin position="457"/>
        <end position="468"/>
    </location>
</feature>
<feature type="region of interest" description="Disordered" evidence="20">
    <location>
        <begin position="706"/>
        <end position="726"/>
    </location>
</feature>
<evidence type="ECO:0000256" key="16">
    <source>
        <dbReference type="ARBA" id="ARBA00055488"/>
    </source>
</evidence>
<dbReference type="GO" id="GO:0006281">
    <property type="term" value="P:DNA repair"/>
    <property type="evidence" value="ECO:0007669"/>
    <property type="project" value="UniProtKB-KW"/>
</dbReference>
<keyword evidence="13" id="KW-0234">DNA repair</keyword>
<dbReference type="SUPFAM" id="SSF50978">
    <property type="entry name" value="WD40 repeat-like"/>
    <property type="match status" value="1"/>
</dbReference>
<keyword evidence="3 19" id="KW-0853">WD repeat</keyword>
<keyword evidence="8" id="KW-0863">Zinc-finger</keyword>
<feature type="repeat" description="WD" evidence="19">
    <location>
        <begin position="1232"/>
        <end position="1273"/>
    </location>
</feature>
<dbReference type="Pfam" id="PF17942">
    <property type="entry name" value="Morc6_S5"/>
    <property type="match status" value="1"/>
</dbReference>
<evidence type="ECO:0000256" key="10">
    <source>
        <dbReference type="ARBA" id="ARBA00022853"/>
    </source>
</evidence>
<dbReference type="InterPro" id="IPR055410">
    <property type="entry name" value="Beta-prop_CAF1B_HIR1"/>
</dbReference>
<dbReference type="Pfam" id="PF15512">
    <property type="entry name" value="CAF-1_p60_C"/>
    <property type="match status" value="1"/>
</dbReference>
<keyword evidence="4" id="KW-0235">DNA replication</keyword>
<keyword evidence="15" id="KW-0131">Cell cycle</keyword>
<dbReference type="InterPro" id="IPR001680">
    <property type="entry name" value="WD40_rpt"/>
</dbReference>
<keyword evidence="7" id="KW-0227">DNA damage</keyword>
<accession>A0AAV1H280</accession>
<sequence length="1681" mass="186837">MAVRGVPLSTLCPKFLHTNSTSHTWPFSAIAELIDNAVDPDVNAKHFWIDKTVVEGKECLIFMDSGNGLNNETMHKMLSFGYSDKTTIKGIKPIGMYGNGFKSGAMRLGKDAIVFSKSKSSSCVGMLSQTYLQTIKAEQIVVPIVCFEQSEEGHNILQDEQQASLRDILTHSPYKTEAELLVEIEAISSPWSTSKTGTRVVIWNLRRTSEDKSEFDFEVDRYDIRIPTEVYESMNEKDPLPGRAASHVPASCYSLRAYCKILYLKPRMQIIIRGQKVKSELIAKSLAFVVKDSYKPLFLNHKPIPITFGYNTKSKDQYGVMMYHKNRLIKAYERVGCQHKANKIGVGVIGIIECGLFLEPTHNKQSFNETDKYRKTMSTLGIKLEEYWREIRHKRQTEDPSNSVPIEDRSKRPDQNWVQCDDCSRWRKLPDGINPDKLPDQWFCQLNPDPQFRSCQVEEEPEDSDDDQPTYRKTYKQHEKVLKSNQERKRRKEVEEQKRQEQQRLLELAQQNQALKQQTENLQRKLQQQETIAHSPSKPPNLRRRLNAGSPHGAAATDTSPLVRSSTVSQAACSSPGNSGLPVILNVCSLSTPLLRSKRSQPSTPQTTPKRPKTNGFRHRTPDTSTTADVSPQNSPSVPLLSNDDSDETDDDILIVENVSTPKPNKQGFDLAKVKEEQKQRDVNVGMLLECSDDAALDDATKTNDVRTSSVAVGPNAPPGLSSVTTQTDVAKVKTEAEASNQFEEGDVASPSMLDIKDEEQSEDMQVDVCNKETNRQNNANDAALSRADICAEEAQKQQDQLVELMQSTAQERDHFKEQVQKLTCQLKDMQGRLQELTQTSVKKESSHQAVQTVENEEGDSYKNLFEKAKQKVDELIREKNSLLEAPETKPSTSHSEERDLDEIALQVDSLLRELDHRNKERDELRSQLDSLEGERANLASQCEELRISLQQEKENAQLRDIPPHPATDSSAQTDGEETNSTPDAYKSLIELRHNIGRLLLSYVPALDLEQQDSGKHSYVTSSSGFSTNHAAAARRAVYGSFGRIVRGKILFASAAQPKRSLKMKVVTCEIAWHNKEPVYSLDFQHSPEGRIHRLATAGVDTTVRLWRVDTGPDGKAVVEFLSNLARHTKAVNVVRFSPNGDLLASGGDDAAILLWKLNDSKEPEQAPIFQEDEDDAQLNKESWSVVKTLRGHIEDVYDICWTRDGNFMVSGSVDNTAVMWDINKGQKLCILNDHKSYVQGVTWDPLGQYIATLSCDRVMRVYSTHTKKKAFCVSKMSSGPLAEGEVKQYRMFHDDSMRSFFRRLTFSPDGSFLLAPAGCVEIGENIMNTTYIFSRKSLKRPIAHLPCPSKATLAVRCCPVYFELRTKKGEDGSIEALPNVFQLPYRMVFAVASEDSICLYDTQQTLPFGLVSNIHYHTLSDLTWSRDGSFLAVSSTDGYCSFLTFSPGELGTPLKEPPTLEVFTPNTAGEKKGKKSSTAKTSSPVTQPPSSAPTPTPQPGAGKDTPSATLPEEKKSTPSAKSKPQPRRITLNTLEGWGKPSTPKATAAPAPQTPTSASTSAPSTPQHRVAPLTPTNSSNTQHRITPLTPSTPKVLNIANAAGPLTPKGATTPKGPTPRRVSLTPIASRSPAAGSLFRTPSSTEKAKHERPSPPTDPVCQPPESKRPKTSEPPAKTSATKA</sequence>
<evidence type="ECO:0000256" key="18">
    <source>
        <dbReference type="ARBA" id="ARBA00082781"/>
    </source>
</evidence>
<evidence type="ECO:0000259" key="21">
    <source>
        <dbReference type="PROSITE" id="PS51050"/>
    </source>
</evidence>
<evidence type="ECO:0000256" key="4">
    <source>
        <dbReference type="ARBA" id="ARBA00022705"/>
    </source>
</evidence>
<dbReference type="GO" id="GO:0008270">
    <property type="term" value="F:zinc ion binding"/>
    <property type="evidence" value="ECO:0007669"/>
    <property type="project" value="UniProtKB-KW"/>
</dbReference>
<feature type="domain" description="CW-type" evidence="21">
    <location>
        <begin position="411"/>
        <end position="463"/>
    </location>
</feature>
<dbReference type="GO" id="GO:0033186">
    <property type="term" value="C:CAF-1 complex"/>
    <property type="evidence" value="ECO:0007669"/>
    <property type="project" value="TreeGrafter"/>
</dbReference>
<comment type="subcellular location">
    <subcellularLocation>
        <location evidence="1">Nucleus</location>
    </subcellularLocation>
</comment>
<evidence type="ECO:0000256" key="15">
    <source>
        <dbReference type="ARBA" id="ARBA00023306"/>
    </source>
</evidence>
<dbReference type="Pfam" id="PF24105">
    <property type="entry name" value="Beta-prop_CAF1B_HIR1"/>
    <property type="match status" value="1"/>
</dbReference>
<dbReference type="GO" id="GO:0006260">
    <property type="term" value="P:DNA replication"/>
    <property type="evidence" value="ECO:0007669"/>
    <property type="project" value="UniProtKB-KW"/>
</dbReference>
<evidence type="ECO:0000256" key="19">
    <source>
        <dbReference type="PROSITE-ProRule" id="PRU00221"/>
    </source>
</evidence>
<keyword evidence="10" id="KW-0156">Chromatin regulator</keyword>
<dbReference type="CDD" id="cd00200">
    <property type="entry name" value="WD40"/>
    <property type="match status" value="1"/>
</dbReference>
<feature type="compositionally biased region" description="Polar residues" evidence="20">
    <location>
        <begin position="623"/>
        <end position="637"/>
    </location>
</feature>
<dbReference type="SUPFAM" id="SSF55874">
    <property type="entry name" value="ATPase domain of HSP90 chaperone/DNA topoisomerase II/histidine kinase"/>
    <property type="match status" value="1"/>
</dbReference>
<dbReference type="SMART" id="SM00320">
    <property type="entry name" value="WD40"/>
    <property type="match status" value="6"/>
</dbReference>
<evidence type="ECO:0000256" key="2">
    <source>
        <dbReference type="ARBA" id="ARBA00007306"/>
    </source>
</evidence>
<feature type="repeat" description="WD" evidence="19">
    <location>
        <begin position="1125"/>
        <end position="1166"/>
    </location>
</feature>
<keyword evidence="5" id="KW-0479">Metal-binding</keyword>
<dbReference type="InterPro" id="IPR029129">
    <property type="entry name" value="CAF1_p60_C"/>
</dbReference>
<dbReference type="Proteomes" id="UP001178508">
    <property type="component" value="Chromosome 18"/>
</dbReference>
<name>A0AAV1H280_XYRNO</name>
<dbReference type="FunFam" id="2.130.10.10:FF:003156">
    <property type="entry name" value="Chromatin assembly factor 1, subunit B"/>
    <property type="match status" value="1"/>
</dbReference>
<dbReference type="InterPro" id="IPR036322">
    <property type="entry name" value="WD40_repeat_dom_sf"/>
</dbReference>
<evidence type="ECO:0000256" key="13">
    <source>
        <dbReference type="ARBA" id="ARBA00023204"/>
    </source>
</evidence>
<feature type="compositionally biased region" description="Basic residues" evidence="20">
    <location>
        <begin position="610"/>
        <end position="619"/>
    </location>
</feature>
<evidence type="ECO:0000256" key="3">
    <source>
        <dbReference type="ARBA" id="ARBA00022574"/>
    </source>
</evidence>
<comment type="function">
    <text evidence="16">Acts as a component of the histone chaperone complex chromatin assembly factor 1 (CAF-1), which assembles histone octamers onto DNA during replication and repair. CAF-1 performs the first step of the nucleosome assembly process, bringing newly synthesized histones H3 and H4 to replicating DNA; histones H2A/H2B can bind to this chromatin precursor subsequent to DNA replication to complete the histone octamer.</text>
</comment>
<evidence type="ECO:0000256" key="8">
    <source>
        <dbReference type="ARBA" id="ARBA00022771"/>
    </source>
</evidence>
<evidence type="ECO:0000256" key="14">
    <source>
        <dbReference type="ARBA" id="ARBA00023242"/>
    </source>
</evidence>
<dbReference type="FunFam" id="2.130.10.10:FF:000248">
    <property type="entry name" value="Chromatin assembly factor 1 subunit B"/>
    <property type="match status" value="1"/>
</dbReference>
<evidence type="ECO:0000256" key="1">
    <source>
        <dbReference type="ARBA" id="ARBA00004123"/>
    </source>
</evidence>
<feature type="region of interest" description="Disordered" evidence="20">
    <location>
        <begin position="516"/>
        <end position="563"/>
    </location>
</feature>
<evidence type="ECO:0000256" key="9">
    <source>
        <dbReference type="ARBA" id="ARBA00022833"/>
    </source>
</evidence>
<feature type="repeat" description="WD" evidence="19">
    <location>
        <begin position="1190"/>
        <end position="1231"/>
    </location>
</feature>
<feature type="region of interest" description="Disordered" evidence="20">
    <location>
        <begin position="880"/>
        <end position="901"/>
    </location>
</feature>
<dbReference type="PROSITE" id="PS51050">
    <property type="entry name" value="ZF_CW"/>
    <property type="match status" value="1"/>
</dbReference>
<feature type="compositionally biased region" description="Polar residues" evidence="20">
    <location>
        <begin position="1574"/>
        <end position="1594"/>
    </location>
</feature>
<dbReference type="GO" id="GO:0005634">
    <property type="term" value="C:nucleus"/>
    <property type="evidence" value="ECO:0007669"/>
    <property type="project" value="UniProtKB-SubCell"/>
</dbReference>
<protein>
    <recommendedName>
        <fullName evidence="17">Chromatin assembly factor 1 subunit B</fullName>
    </recommendedName>
    <alternativeName>
        <fullName evidence="18">Chromatin assembly factor I p60 subunit</fullName>
    </alternativeName>
</protein>
<feature type="region of interest" description="Disordered" evidence="20">
    <location>
        <begin position="1452"/>
        <end position="1681"/>
    </location>
</feature>
<evidence type="ECO:0000256" key="17">
    <source>
        <dbReference type="ARBA" id="ARBA00070759"/>
    </source>
</evidence>
<dbReference type="PROSITE" id="PS00678">
    <property type="entry name" value="WD_REPEATS_1"/>
    <property type="match status" value="1"/>
</dbReference>
<evidence type="ECO:0000256" key="7">
    <source>
        <dbReference type="ARBA" id="ARBA00022763"/>
    </source>
</evidence>
<dbReference type="PANTHER" id="PTHR15271">
    <property type="entry name" value="CHROMATIN ASSEMBLY FACTOR 1 SUBUNIT B"/>
    <property type="match status" value="1"/>
</dbReference>
<reference evidence="22" key="1">
    <citation type="submission" date="2023-08" db="EMBL/GenBank/DDBJ databases">
        <authorList>
            <person name="Alioto T."/>
            <person name="Alioto T."/>
            <person name="Gomez Garrido J."/>
        </authorList>
    </citation>
    <scope>NUCLEOTIDE SEQUENCE</scope>
</reference>
<dbReference type="PROSITE" id="PS50082">
    <property type="entry name" value="WD_REPEATS_2"/>
    <property type="match status" value="3"/>
</dbReference>
<keyword evidence="6" id="KW-0677">Repeat</keyword>
<feature type="region of interest" description="Disordered" evidence="20">
    <location>
        <begin position="839"/>
        <end position="858"/>
    </location>
</feature>
<feature type="region of interest" description="Disordered" evidence="20">
    <location>
        <begin position="455"/>
        <end position="497"/>
    </location>
</feature>
<evidence type="ECO:0000256" key="12">
    <source>
        <dbReference type="ARBA" id="ARBA00023186"/>
    </source>
</evidence>
<feature type="region of interest" description="Disordered" evidence="20">
    <location>
        <begin position="956"/>
        <end position="982"/>
    </location>
</feature>
<evidence type="ECO:0000313" key="22">
    <source>
        <dbReference type="EMBL" id="CAJ1079571.1"/>
    </source>
</evidence>
<comment type="similarity">
    <text evidence="2">Belongs to the WD repeat HIR1 family.</text>
</comment>